<evidence type="ECO:0000313" key="2">
    <source>
        <dbReference type="Proteomes" id="UP000441080"/>
    </source>
</evidence>
<evidence type="ECO:0000313" key="1">
    <source>
        <dbReference type="EMBL" id="GCL60623.1"/>
    </source>
</evidence>
<sequence>MVKKERSCKCSQTETKIMLPELYLTCLQSQLTPAQFLTLEILVWLLQVHK</sequence>
<organism evidence="1 2">
    <name type="scientific">Microcystis aeruginosa NIES-3807</name>
    <dbReference type="NCBI Taxonomy" id="2517785"/>
    <lineage>
        <taxon>Bacteria</taxon>
        <taxon>Bacillati</taxon>
        <taxon>Cyanobacteriota</taxon>
        <taxon>Cyanophyceae</taxon>
        <taxon>Oscillatoriophycideae</taxon>
        <taxon>Chroococcales</taxon>
        <taxon>Microcystaceae</taxon>
        <taxon>Microcystis</taxon>
    </lineage>
</organism>
<dbReference type="Proteomes" id="UP000441080">
    <property type="component" value="Unassembled WGS sequence"/>
</dbReference>
<proteinExistence type="predicted"/>
<protein>
    <submittedName>
        <fullName evidence="1">Transposase</fullName>
    </submittedName>
</protein>
<comment type="caution">
    <text evidence="1">The sequence shown here is derived from an EMBL/GenBank/DDBJ whole genome shotgun (WGS) entry which is preliminary data.</text>
</comment>
<dbReference type="EMBL" id="BJCK01000095">
    <property type="protein sequence ID" value="GCL60623.1"/>
    <property type="molecule type" value="Genomic_DNA"/>
</dbReference>
<gene>
    <name evidence="1" type="ORF">NIES3807_38080</name>
</gene>
<dbReference type="AlphaFoldDB" id="A0AAD3GAW4"/>
<reference evidence="1 2" key="1">
    <citation type="submission" date="2019-02" db="EMBL/GenBank/DDBJ databases">
        <title>Draft genome sequence of Arthrospira platensis NIES-3807.</title>
        <authorList>
            <person name="Yamaguchi H."/>
            <person name="Suzuki S."/>
            <person name="Kawachi M."/>
        </authorList>
    </citation>
    <scope>NUCLEOTIDE SEQUENCE [LARGE SCALE GENOMIC DNA]</scope>
    <source>
        <strain evidence="1 2">NIES-3807</strain>
    </source>
</reference>
<name>A0AAD3GAW4_MICAE</name>
<accession>A0AAD3GAW4</accession>